<dbReference type="EMBL" id="FPIZ01000072">
    <property type="protein sequence ID" value="SFW91375.1"/>
    <property type="molecule type" value="Genomic_DNA"/>
</dbReference>
<accession>A0A1K1T4W5</accession>
<evidence type="ECO:0000313" key="1">
    <source>
        <dbReference type="EMBL" id="SFW91375.1"/>
    </source>
</evidence>
<proteinExistence type="predicted"/>
<evidence type="ECO:0000313" key="5">
    <source>
        <dbReference type="Proteomes" id="UP001326715"/>
    </source>
</evidence>
<organism evidence="1 4">
    <name type="scientific">Chitinophaga sancti</name>
    <dbReference type="NCBI Taxonomy" id="1004"/>
    <lineage>
        <taxon>Bacteria</taxon>
        <taxon>Pseudomonadati</taxon>
        <taxon>Bacteroidota</taxon>
        <taxon>Chitinophagia</taxon>
        <taxon>Chitinophagales</taxon>
        <taxon>Chitinophagaceae</taxon>
        <taxon>Chitinophaga</taxon>
    </lineage>
</organism>
<dbReference type="Proteomes" id="UP000183788">
    <property type="component" value="Unassembled WGS sequence"/>
</dbReference>
<evidence type="ECO:0000313" key="4">
    <source>
        <dbReference type="Proteomes" id="UP000183788"/>
    </source>
</evidence>
<dbReference type="STRING" id="1004.SAMN05661012_06772"/>
<gene>
    <name evidence="1" type="ORF">SAMN05661012_06772</name>
    <name evidence="2" type="ORF">SR876_14245</name>
    <name evidence="3" type="ORF">SR876_15880</name>
</gene>
<sequence length="69" mass="8349">MIQELLDLGYIYEKGNDYYYKEYGPVRIGIKKSEDKYYASTNPFVEQFLIPLENIEEVKKYIQRIETEK</sequence>
<protein>
    <submittedName>
        <fullName evidence="1">Uncharacterized protein</fullName>
    </submittedName>
</protein>
<dbReference type="AlphaFoldDB" id="A0A1K1T4W5"/>
<reference evidence="2 5" key="2">
    <citation type="submission" date="2023-11" db="EMBL/GenBank/DDBJ databases">
        <title>MicrobeMod: A computational toolkit for identifying prokaryotic methylation and restriction-modification with nanopore sequencing.</title>
        <authorList>
            <person name="Crits-Christoph A."/>
            <person name="Kang S.C."/>
            <person name="Lee H."/>
            <person name="Ostrov N."/>
        </authorList>
    </citation>
    <scope>NUCLEOTIDE SEQUENCE [LARGE SCALE GENOMIC DNA]</scope>
    <source>
        <strain evidence="2 5">ATCC 23090</strain>
    </source>
</reference>
<name>A0A1K1T4W5_9BACT</name>
<dbReference type="EMBL" id="CP140154">
    <property type="protein sequence ID" value="WQG93000.1"/>
    <property type="molecule type" value="Genomic_DNA"/>
</dbReference>
<evidence type="ECO:0000313" key="2">
    <source>
        <dbReference type="EMBL" id="WQG92675.1"/>
    </source>
</evidence>
<dbReference type="RefSeq" id="WP_143151032.1">
    <property type="nucleotide sequence ID" value="NZ_CP139972.1"/>
</dbReference>
<dbReference type="EMBL" id="CP140154">
    <property type="protein sequence ID" value="WQG92675.1"/>
    <property type="molecule type" value="Genomic_DNA"/>
</dbReference>
<reference evidence="1 4" key="1">
    <citation type="submission" date="2016-11" db="EMBL/GenBank/DDBJ databases">
        <authorList>
            <person name="Jaros S."/>
            <person name="Januszkiewicz K."/>
            <person name="Wedrychowicz H."/>
        </authorList>
    </citation>
    <scope>NUCLEOTIDE SEQUENCE [LARGE SCALE GENOMIC DNA]</scope>
    <source>
        <strain evidence="1 4">DSM 784</strain>
    </source>
</reference>
<dbReference type="Proteomes" id="UP001326715">
    <property type="component" value="Chromosome"/>
</dbReference>
<keyword evidence="5" id="KW-1185">Reference proteome</keyword>
<evidence type="ECO:0000313" key="3">
    <source>
        <dbReference type="EMBL" id="WQG93000.1"/>
    </source>
</evidence>